<name>A0A1C3KFB8_PLAMA</name>
<dbReference type="EMBL" id="LT594501">
    <property type="protein sequence ID" value="SBT72340.1"/>
    <property type="molecule type" value="Genomic_DNA"/>
</dbReference>
<evidence type="ECO:0000256" key="1">
    <source>
        <dbReference type="SAM" id="SignalP"/>
    </source>
</evidence>
<reference evidence="2 3" key="1">
    <citation type="submission" date="2016-06" db="EMBL/GenBank/DDBJ databases">
        <authorList>
            <consortium name="Pathogen Informatics"/>
        </authorList>
    </citation>
    <scope>NUCLEOTIDE SEQUENCE [LARGE SCALE GENOMIC DNA]</scope>
    <source>
        <strain evidence="2">PmlGA01</strain>
    </source>
</reference>
<dbReference type="VEuPathDB" id="PlasmoDB:PmUG01_13040300"/>
<evidence type="ECO:0000313" key="2">
    <source>
        <dbReference type="EMBL" id="SBT72340.1"/>
    </source>
</evidence>
<proteinExistence type="predicted"/>
<gene>
    <name evidence="2" type="ORF">PMLGA01_130033700</name>
</gene>
<sequence>MKLIILYVLGLLFFLSNNVLCKKKKNKILSNIPKNSNLLDCLSFIAHGDHRNILSEVSDSLLKKLENNELVTKDMLLSTLRSLENKYKETDDDSKKKGIEKLVVDIKEALKKNYTNNSNSNNVENNEEDIKSKEINKKYFLLKLENSFIKKDLSNFKRVNEDIKLRKTYLDKKFKICSTSSEQLLSGAPGKLNLSDSSIKEIDYPSSIKIVNQLIPEEYSISNNTLGSPHFNKLIDLYKPLLDFNIDLIKNDLKNELKTYEDSKSEIFFIIRDSKYNKLKKFTFTVPMSRMPDAKPNDEMKKEITDKNRIYTYVISKADRDKIPEESVKKKKKKNINDNIQINVKAPIKVGHLFLKKNEEDNMTEIPLNEYHIYLKDIAQGAVDSSSLSQSSSSSPSPSFVKTLEGPVELLTVIKPQSDCDILKKIIIQRIIHHEPMSNKQAKDGNFSPEGNSIQKLPECSHRICHSCFNSLPLIHFNYPSGGLYCMARPTYENNSYNKYDFNEKFINLSYDKNCLICIPSSAINNFLCNLNQDDNSEKEYNQNVNNDFHTYEKIYIHSDTCLNCDPKNNHIFSFLHNSKTCPYCKHNKTFKKENSSSKTVSTFNADASQQNDIHGQGVSNFIIVNDNENLETVSNEEDGKQNKEKPSFINKLHNATTYGSLLSKKDMKDINDNIKNITVDKKIINGSEIIEIIIKKDQKDLEKDISEERKKEKGDDEKHESISIDGDEGIHDINETVKKYMDKYFSVHDVPIYYIEDMHISKNTIYVTSDVNCDLDMLKMSILGICNITNKSIEDYKFFLVHKDIKLYDPNKLQEIPSFIRNVQELYKYSKSLDMKIVIASIHEEDINSLKPKSFHYLYESNKEDISFIREKGEEIESSEKDE</sequence>
<accession>A0A1C3KFB8</accession>
<protein>
    <submittedName>
        <fullName evidence="2">Liver specific protein 1, putative</fullName>
    </submittedName>
</protein>
<feature type="chain" id="PRO_5008677725" evidence="1">
    <location>
        <begin position="22"/>
        <end position="884"/>
    </location>
</feature>
<evidence type="ECO:0000313" key="3">
    <source>
        <dbReference type="Proteomes" id="UP000219799"/>
    </source>
</evidence>
<dbReference type="AlphaFoldDB" id="A0A1C3KFB8"/>
<organism evidence="2 3">
    <name type="scientific">Plasmodium malariae</name>
    <dbReference type="NCBI Taxonomy" id="5858"/>
    <lineage>
        <taxon>Eukaryota</taxon>
        <taxon>Sar</taxon>
        <taxon>Alveolata</taxon>
        <taxon>Apicomplexa</taxon>
        <taxon>Aconoidasida</taxon>
        <taxon>Haemosporida</taxon>
        <taxon>Plasmodiidae</taxon>
        <taxon>Plasmodium</taxon>
        <taxon>Plasmodium (Plasmodium)</taxon>
    </lineage>
</organism>
<feature type="signal peptide" evidence="1">
    <location>
        <begin position="1"/>
        <end position="21"/>
    </location>
</feature>
<keyword evidence="1" id="KW-0732">Signal</keyword>
<dbReference type="Proteomes" id="UP000219799">
    <property type="component" value="Chromosome 13"/>
</dbReference>